<keyword evidence="2 4" id="KW-0396">Initiation factor</keyword>
<dbReference type="AlphaFoldDB" id="A0A166H490"/>
<dbReference type="InterPro" id="IPR019382">
    <property type="entry name" value="eIF3l"/>
</dbReference>
<name>A0A166H490_9AGAM</name>
<evidence type="ECO:0000313" key="6">
    <source>
        <dbReference type="Proteomes" id="UP000076532"/>
    </source>
</evidence>
<keyword evidence="1 4" id="KW-0963">Cytoplasm</keyword>
<protein>
    <recommendedName>
        <fullName evidence="4">Eukaryotic translation initiation factor 3 subunit L</fullName>
        <shortName evidence="4">eIF3l</shortName>
    </recommendedName>
</protein>
<dbReference type="STRING" id="436010.A0A166H490"/>
<accession>A0A166H490</accession>
<comment type="subunit">
    <text evidence="4">Component of the eukaryotic translation initiation factor 3 (eIF-3) complex.</text>
</comment>
<gene>
    <name evidence="5" type="ORF">FIBSPDRAFT_791863</name>
</gene>
<keyword evidence="3 4" id="KW-0648">Protein biosynthesis</keyword>
<comment type="similarity">
    <text evidence="4">Belongs to the eIF-3 subunit L family.</text>
</comment>
<dbReference type="HAMAP" id="MF_03011">
    <property type="entry name" value="eIF3l"/>
    <property type="match status" value="1"/>
</dbReference>
<comment type="subcellular location">
    <subcellularLocation>
        <location evidence="4">Cytoplasm</location>
    </subcellularLocation>
</comment>
<dbReference type="PANTHER" id="PTHR13242">
    <property type="entry name" value="EUKARYOTIC TRANSLATION INITIATION FACTOR 3"/>
    <property type="match status" value="1"/>
</dbReference>
<reference evidence="5 6" key="1">
    <citation type="journal article" date="2016" name="Mol. Biol. Evol.">
        <title>Comparative Genomics of Early-Diverging Mushroom-Forming Fungi Provides Insights into the Origins of Lignocellulose Decay Capabilities.</title>
        <authorList>
            <person name="Nagy L.G."/>
            <person name="Riley R."/>
            <person name="Tritt A."/>
            <person name="Adam C."/>
            <person name="Daum C."/>
            <person name="Floudas D."/>
            <person name="Sun H."/>
            <person name="Yadav J.S."/>
            <person name="Pangilinan J."/>
            <person name="Larsson K.H."/>
            <person name="Matsuura K."/>
            <person name="Barry K."/>
            <person name="Labutti K."/>
            <person name="Kuo R."/>
            <person name="Ohm R.A."/>
            <person name="Bhattacharya S.S."/>
            <person name="Shirouzu T."/>
            <person name="Yoshinaga Y."/>
            <person name="Martin F.M."/>
            <person name="Grigoriev I.V."/>
            <person name="Hibbett D.S."/>
        </authorList>
    </citation>
    <scope>NUCLEOTIDE SEQUENCE [LARGE SCALE GENOMIC DNA]</scope>
    <source>
        <strain evidence="5 6">CBS 109695</strain>
    </source>
</reference>
<dbReference type="GO" id="GO:0016282">
    <property type="term" value="C:eukaryotic 43S preinitiation complex"/>
    <property type="evidence" value="ECO:0007669"/>
    <property type="project" value="UniProtKB-UniRule"/>
</dbReference>
<evidence type="ECO:0000256" key="1">
    <source>
        <dbReference type="ARBA" id="ARBA00022490"/>
    </source>
</evidence>
<dbReference type="Pfam" id="PF10255">
    <property type="entry name" value="Paf67"/>
    <property type="match status" value="1"/>
</dbReference>
<sequence>MSEQDQQQRMRQQWAADEIDDELHHVDIQIPVQQYDSRYDDPAQTPIDEATLAAAQQHMALAQVPDVVKRFIVHFHQAVLDNNLPEITAAYESGWTRLTEKFYAKTEWPEAEVIAPLVADDQIFLILYRELYYRHVYSRLQPNIDDRFHSYENSCELFNYLLNSDGPVALDLPEQWLWDIIDEFIYQFQSFCVWRAKLANRADAEERALLADADAGQVWSAYSVLNVLYSLIQKSKINSYLVATREGKTAEEVAEIVGEYGTRPVYRMLGYFSLIGLLRVHVLLGDFTLALKVIEHVELSQHQRVTACHVATYYYVGFCYIMLRRYPDAIRSFVTILNFILRMRQYHTRSYQYDQISKTADRMYALFALCTALSPSSTATATRLDDNIAATVRERFADQLPLLAAHDPAAVTELFLHSCPKFICATPPSPNEEGGGDPARRHLGAVLTDLEVRRSGGGGGEGRLRGFLKMYAKVDARRLAGLLDVDKGAEGGDGGEEETVQALMAMKMAGRRVSRVGGEKGFLEGSVVGTSELSFTINENMVHIAESTVGRRYAGWFIRNTEHAQRVYDGLRAAPLPAAPNASTTGFNAAGGKKDAQGQVGGAKTGGAKTVAWGAATQVKVAA</sequence>
<dbReference type="GO" id="GO:0033290">
    <property type="term" value="C:eukaryotic 48S preinitiation complex"/>
    <property type="evidence" value="ECO:0007669"/>
    <property type="project" value="UniProtKB-UniRule"/>
</dbReference>
<dbReference type="PANTHER" id="PTHR13242:SF0">
    <property type="entry name" value="EUKARYOTIC TRANSLATION INITIATION FACTOR 3 SUBUNIT L"/>
    <property type="match status" value="1"/>
</dbReference>
<organism evidence="5 6">
    <name type="scientific">Athelia psychrophila</name>
    <dbReference type="NCBI Taxonomy" id="1759441"/>
    <lineage>
        <taxon>Eukaryota</taxon>
        <taxon>Fungi</taxon>
        <taxon>Dikarya</taxon>
        <taxon>Basidiomycota</taxon>
        <taxon>Agaricomycotina</taxon>
        <taxon>Agaricomycetes</taxon>
        <taxon>Agaricomycetidae</taxon>
        <taxon>Atheliales</taxon>
        <taxon>Atheliaceae</taxon>
        <taxon>Athelia</taxon>
    </lineage>
</organism>
<evidence type="ECO:0000256" key="2">
    <source>
        <dbReference type="ARBA" id="ARBA00022540"/>
    </source>
</evidence>
<evidence type="ECO:0000256" key="4">
    <source>
        <dbReference type="HAMAP-Rule" id="MF_03011"/>
    </source>
</evidence>
<keyword evidence="6" id="KW-1185">Reference proteome</keyword>
<dbReference type="GO" id="GO:0003743">
    <property type="term" value="F:translation initiation factor activity"/>
    <property type="evidence" value="ECO:0007669"/>
    <property type="project" value="UniProtKB-UniRule"/>
</dbReference>
<dbReference type="GO" id="GO:0001732">
    <property type="term" value="P:formation of cytoplasmic translation initiation complex"/>
    <property type="evidence" value="ECO:0007669"/>
    <property type="project" value="UniProtKB-UniRule"/>
</dbReference>
<evidence type="ECO:0000313" key="5">
    <source>
        <dbReference type="EMBL" id="KZP18464.1"/>
    </source>
</evidence>
<dbReference type="GO" id="GO:0005852">
    <property type="term" value="C:eukaryotic translation initiation factor 3 complex"/>
    <property type="evidence" value="ECO:0007669"/>
    <property type="project" value="UniProtKB-UniRule"/>
</dbReference>
<evidence type="ECO:0000256" key="3">
    <source>
        <dbReference type="ARBA" id="ARBA00022917"/>
    </source>
</evidence>
<comment type="function">
    <text evidence="4">Component of the eukaryotic translation initiation factor 3 (eIF-3) complex, which is involved in protein synthesis of a specialized repertoire of mRNAs and, together with other initiation factors, stimulates binding of mRNA and methionyl-tRNAi to the 40S ribosome. The eIF-3 complex specifically targets and initiates translation of a subset of mRNAs involved in cell proliferation.</text>
</comment>
<dbReference type="EMBL" id="KV417572">
    <property type="protein sequence ID" value="KZP18464.1"/>
    <property type="molecule type" value="Genomic_DNA"/>
</dbReference>
<proteinExistence type="inferred from homology"/>
<dbReference type="OrthoDB" id="15082at2759"/>
<dbReference type="Proteomes" id="UP000076532">
    <property type="component" value="Unassembled WGS sequence"/>
</dbReference>